<gene>
    <name evidence="2" type="ORF">HPB48_017141</name>
</gene>
<accession>A0A9J6FYC5</accession>
<evidence type="ECO:0000313" key="2">
    <source>
        <dbReference type="EMBL" id="KAH9367337.1"/>
    </source>
</evidence>
<dbReference type="OMA" id="MYEMMAS"/>
<feature type="signal peptide" evidence="1">
    <location>
        <begin position="1"/>
        <end position="18"/>
    </location>
</feature>
<keyword evidence="1" id="KW-0732">Signal</keyword>
<name>A0A9J6FYC5_HAELO</name>
<protein>
    <submittedName>
        <fullName evidence="2">Uncharacterized protein</fullName>
    </submittedName>
</protein>
<dbReference type="EMBL" id="JABSTR010000004">
    <property type="protein sequence ID" value="KAH9367337.1"/>
    <property type="molecule type" value="Genomic_DNA"/>
</dbReference>
<dbReference type="AlphaFoldDB" id="A0A9J6FYC5"/>
<dbReference type="VEuPathDB" id="VectorBase:HLOH_061394"/>
<keyword evidence="3" id="KW-1185">Reference proteome</keyword>
<comment type="caution">
    <text evidence="2">The sequence shown here is derived from an EMBL/GenBank/DDBJ whole genome shotgun (WGS) entry which is preliminary data.</text>
</comment>
<organism evidence="2 3">
    <name type="scientific">Haemaphysalis longicornis</name>
    <name type="common">Bush tick</name>
    <dbReference type="NCBI Taxonomy" id="44386"/>
    <lineage>
        <taxon>Eukaryota</taxon>
        <taxon>Metazoa</taxon>
        <taxon>Ecdysozoa</taxon>
        <taxon>Arthropoda</taxon>
        <taxon>Chelicerata</taxon>
        <taxon>Arachnida</taxon>
        <taxon>Acari</taxon>
        <taxon>Parasitiformes</taxon>
        <taxon>Ixodida</taxon>
        <taxon>Ixodoidea</taxon>
        <taxon>Ixodidae</taxon>
        <taxon>Haemaphysalinae</taxon>
        <taxon>Haemaphysalis</taxon>
    </lineage>
</organism>
<proteinExistence type="predicted"/>
<reference evidence="2 3" key="1">
    <citation type="journal article" date="2020" name="Cell">
        <title>Large-Scale Comparative Analyses of Tick Genomes Elucidate Their Genetic Diversity and Vector Capacities.</title>
        <authorList>
            <consortium name="Tick Genome and Microbiome Consortium (TIGMIC)"/>
            <person name="Jia N."/>
            <person name="Wang J."/>
            <person name="Shi W."/>
            <person name="Du L."/>
            <person name="Sun Y."/>
            <person name="Zhan W."/>
            <person name="Jiang J.F."/>
            <person name="Wang Q."/>
            <person name="Zhang B."/>
            <person name="Ji P."/>
            <person name="Bell-Sakyi L."/>
            <person name="Cui X.M."/>
            <person name="Yuan T.T."/>
            <person name="Jiang B.G."/>
            <person name="Yang W.F."/>
            <person name="Lam T.T."/>
            <person name="Chang Q.C."/>
            <person name="Ding S.J."/>
            <person name="Wang X.J."/>
            <person name="Zhu J.G."/>
            <person name="Ruan X.D."/>
            <person name="Zhao L."/>
            <person name="Wei J.T."/>
            <person name="Ye R.Z."/>
            <person name="Que T.C."/>
            <person name="Du C.H."/>
            <person name="Zhou Y.H."/>
            <person name="Cheng J.X."/>
            <person name="Dai P.F."/>
            <person name="Guo W.B."/>
            <person name="Han X.H."/>
            <person name="Huang E.J."/>
            <person name="Li L.F."/>
            <person name="Wei W."/>
            <person name="Gao Y.C."/>
            <person name="Liu J.Z."/>
            <person name="Shao H.Z."/>
            <person name="Wang X."/>
            <person name="Wang C.C."/>
            <person name="Yang T.C."/>
            <person name="Huo Q.B."/>
            <person name="Li W."/>
            <person name="Chen H.Y."/>
            <person name="Chen S.E."/>
            <person name="Zhou L.G."/>
            <person name="Ni X.B."/>
            <person name="Tian J.H."/>
            <person name="Sheng Y."/>
            <person name="Liu T."/>
            <person name="Pan Y.S."/>
            <person name="Xia L.Y."/>
            <person name="Li J."/>
            <person name="Zhao F."/>
            <person name="Cao W.C."/>
        </authorList>
    </citation>
    <scope>NUCLEOTIDE SEQUENCE [LARGE SCALE GENOMIC DNA]</scope>
    <source>
        <strain evidence="2">HaeL-2018</strain>
    </source>
</reference>
<evidence type="ECO:0000313" key="3">
    <source>
        <dbReference type="Proteomes" id="UP000821853"/>
    </source>
</evidence>
<feature type="chain" id="PRO_5039925124" evidence="1">
    <location>
        <begin position="19"/>
        <end position="88"/>
    </location>
</feature>
<dbReference type="Proteomes" id="UP000821853">
    <property type="component" value="Chromosome 2"/>
</dbReference>
<dbReference type="OrthoDB" id="6435013at2759"/>
<sequence length="88" mass="9950">MHFWKVIRLLLVLSHGQATVERGFSVNRQVSVENFKDISYLSQRIVCDAVSKAGGVLNIGITKELRTSVASAHNRYRAYLEDAKKQVM</sequence>
<evidence type="ECO:0000256" key="1">
    <source>
        <dbReference type="SAM" id="SignalP"/>
    </source>
</evidence>